<accession>A0A3B1BRM8</accession>
<gene>
    <name evidence="1" type="ORF">MNBD_GAMMA24-882</name>
</gene>
<organism evidence="1">
    <name type="scientific">hydrothermal vent metagenome</name>
    <dbReference type="NCBI Taxonomy" id="652676"/>
    <lineage>
        <taxon>unclassified sequences</taxon>
        <taxon>metagenomes</taxon>
        <taxon>ecological metagenomes</taxon>
    </lineage>
</organism>
<name>A0A3B1BRM8_9ZZZZ</name>
<dbReference type="EMBL" id="UOFZ01000176">
    <property type="protein sequence ID" value="VAX14504.1"/>
    <property type="molecule type" value="Genomic_DNA"/>
</dbReference>
<sequence length="78" mass="9162">MSGAGVYVIYVNEKRPFLPDIRHFPILLSLNNKKCSLFEQNSVALVLLYVKYMTNRSLAALSFCLWLRYKNHEIFLSY</sequence>
<proteinExistence type="predicted"/>
<evidence type="ECO:0000313" key="1">
    <source>
        <dbReference type="EMBL" id="VAX14504.1"/>
    </source>
</evidence>
<reference evidence="1" key="1">
    <citation type="submission" date="2018-06" db="EMBL/GenBank/DDBJ databases">
        <authorList>
            <person name="Zhirakovskaya E."/>
        </authorList>
    </citation>
    <scope>NUCLEOTIDE SEQUENCE</scope>
</reference>
<dbReference type="AlphaFoldDB" id="A0A3B1BRM8"/>
<protein>
    <submittedName>
        <fullName evidence="1">Uncharacterized protein</fullName>
    </submittedName>
</protein>